<evidence type="ECO:0000256" key="2">
    <source>
        <dbReference type="ARBA" id="ARBA00023002"/>
    </source>
</evidence>
<proteinExistence type="predicted"/>
<evidence type="ECO:0000256" key="1">
    <source>
        <dbReference type="ARBA" id="ARBA00001947"/>
    </source>
</evidence>
<dbReference type="PANTHER" id="PTHR43401:SF2">
    <property type="entry name" value="L-THREONINE 3-DEHYDROGENASE"/>
    <property type="match status" value="1"/>
</dbReference>
<dbReference type="SUPFAM" id="SSF50129">
    <property type="entry name" value="GroES-like"/>
    <property type="match status" value="1"/>
</dbReference>
<name>A0A941IG28_9ACTN</name>
<keyword evidence="2" id="KW-0560">Oxidoreductase</keyword>
<comment type="caution">
    <text evidence="5">The sequence shown here is derived from an EMBL/GenBank/DDBJ whole genome shotgun (WGS) entry which is preliminary data.</text>
</comment>
<dbReference type="InterPro" id="IPR013149">
    <property type="entry name" value="ADH-like_C"/>
</dbReference>
<accession>A0A941IG28</accession>
<dbReference type="InterPro" id="IPR050129">
    <property type="entry name" value="Zn_alcohol_dh"/>
</dbReference>
<protein>
    <submittedName>
        <fullName evidence="5">Zinc-binding dehydrogenase</fullName>
    </submittedName>
</protein>
<gene>
    <name evidence="5" type="ORF">KDK95_05095</name>
</gene>
<dbReference type="Pfam" id="PF08240">
    <property type="entry name" value="ADH_N"/>
    <property type="match status" value="1"/>
</dbReference>
<feature type="domain" description="Alcohol dehydrogenase-like N-terminal" evidence="4">
    <location>
        <begin position="33"/>
        <end position="94"/>
    </location>
</feature>
<evidence type="ECO:0000259" key="4">
    <source>
        <dbReference type="Pfam" id="PF08240"/>
    </source>
</evidence>
<feature type="domain" description="Alcohol dehydrogenase-like C-terminal" evidence="3">
    <location>
        <begin position="154"/>
        <end position="262"/>
    </location>
</feature>
<dbReference type="Gene3D" id="3.40.50.720">
    <property type="entry name" value="NAD(P)-binding Rossmann-like Domain"/>
    <property type="match status" value="1"/>
</dbReference>
<dbReference type="Pfam" id="PF00107">
    <property type="entry name" value="ADH_zinc_N"/>
    <property type="match status" value="1"/>
</dbReference>
<dbReference type="PANTHER" id="PTHR43401">
    <property type="entry name" value="L-THREONINE 3-DEHYDROGENASE"/>
    <property type="match status" value="1"/>
</dbReference>
<dbReference type="Proteomes" id="UP000676325">
    <property type="component" value="Unassembled WGS sequence"/>
</dbReference>
<sequence>MSLGPMWALTQTGPGRLRWSQVPRPAPGALSGGEVLLRVLAGGICGSDLPFFQGHRSPAVAPGTAGFPLHEIVGEVIESRYEAIRVGETVVGWATGQNGLAEYVVSAGHSLHAYSPGLDPVTAVLLQPLACVLYAVEQLGEVTGKHAAVLGVGPIGALFAHVLKTRGAAKVTGVDRVDRSDVRTVLGIDEFVHADASTWAAGIADADRPNLLVEAIGHQVETMTAAIQAAAYEGRVFYFGIPNDAVYPIPMTMLLRKNMTLTSGVTALPARRRVLAAAEEYLVRFPELIDACLASPYKFSDAEAAFEAAVRPRTGQMKVTLSEGA</sequence>
<evidence type="ECO:0000313" key="5">
    <source>
        <dbReference type="EMBL" id="MBR7825674.1"/>
    </source>
</evidence>
<dbReference type="GO" id="GO:0016491">
    <property type="term" value="F:oxidoreductase activity"/>
    <property type="evidence" value="ECO:0007669"/>
    <property type="project" value="UniProtKB-KW"/>
</dbReference>
<dbReference type="InterPro" id="IPR036291">
    <property type="entry name" value="NAD(P)-bd_dom_sf"/>
</dbReference>
<organism evidence="5 6">
    <name type="scientific">Actinospica acidithermotolerans</name>
    <dbReference type="NCBI Taxonomy" id="2828514"/>
    <lineage>
        <taxon>Bacteria</taxon>
        <taxon>Bacillati</taxon>
        <taxon>Actinomycetota</taxon>
        <taxon>Actinomycetes</taxon>
        <taxon>Catenulisporales</taxon>
        <taxon>Actinospicaceae</taxon>
        <taxon>Actinospica</taxon>
    </lineage>
</organism>
<dbReference type="InterPro" id="IPR013154">
    <property type="entry name" value="ADH-like_N"/>
</dbReference>
<dbReference type="EMBL" id="JAGSOH010000008">
    <property type="protein sequence ID" value="MBR7825674.1"/>
    <property type="molecule type" value="Genomic_DNA"/>
</dbReference>
<comment type="cofactor">
    <cofactor evidence="1">
        <name>Zn(2+)</name>
        <dbReference type="ChEBI" id="CHEBI:29105"/>
    </cofactor>
</comment>
<dbReference type="RefSeq" id="WP_212516828.1">
    <property type="nucleotide sequence ID" value="NZ_JAGSOH010000008.1"/>
</dbReference>
<evidence type="ECO:0000259" key="3">
    <source>
        <dbReference type="Pfam" id="PF00107"/>
    </source>
</evidence>
<reference evidence="5" key="1">
    <citation type="submission" date="2021-04" db="EMBL/GenBank/DDBJ databases">
        <title>Genome based classification of Actinospica acidithermotolerans sp. nov., an actinobacterium isolated from an Indonesian hot spring.</title>
        <authorList>
            <person name="Kusuma A.B."/>
            <person name="Putra K.E."/>
            <person name="Nafisah S."/>
            <person name="Loh J."/>
            <person name="Nouioui I."/>
            <person name="Goodfellow M."/>
        </authorList>
    </citation>
    <scope>NUCLEOTIDE SEQUENCE</scope>
    <source>
        <strain evidence="5">MGRD01-02</strain>
    </source>
</reference>
<dbReference type="Gene3D" id="3.90.180.10">
    <property type="entry name" value="Medium-chain alcohol dehydrogenases, catalytic domain"/>
    <property type="match status" value="2"/>
</dbReference>
<dbReference type="AlphaFoldDB" id="A0A941IG28"/>
<dbReference type="InterPro" id="IPR011032">
    <property type="entry name" value="GroES-like_sf"/>
</dbReference>
<dbReference type="SUPFAM" id="SSF51735">
    <property type="entry name" value="NAD(P)-binding Rossmann-fold domains"/>
    <property type="match status" value="1"/>
</dbReference>
<keyword evidence="6" id="KW-1185">Reference proteome</keyword>
<evidence type="ECO:0000313" key="6">
    <source>
        <dbReference type="Proteomes" id="UP000676325"/>
    </source>
</evidence>